<evidence type="ECO:0000313" key="2">
    <source>
        <dbReference type="Proteomes" id="UP000257144"/>
    </source>
</evidence>
<protein>
    <submittedName>
        <fullName evidence="1">Sulfurtransferase</fullName>
    </submittedName>
</protein>
<dbReference type="AlphaFoldDB" id="A0A3D8GNB6"/>
<dbReference type="RefSeq" id="WP_115452897.1">
    <property type="nucleotide sequence ID" value="NZ_QNQT01000007.1"/>
</dbReference>
<organism evidence="1 2">
    <name type="scientific">Neobacillus piezotolerans</name>
    <dbReference type="NCBI Taxonomy" id="2259171"/>
    <lineage>
        <taxon>Bacteria</taxon>
        <taxon>Bacillati</taxon>
        <taxon>Bacillota</taxon>
        <taxon>Bacilli</taxon>
        <taxon>Bacillales</taxon>
        <taxon>Bacillaceae</taxon>
        <taxon>Neobacillus</taxon>
    </lineage>
</organism>
<dbReference type="OrthoDB" id="2967651at2"/>
<keyword evidence="2" id="KW-1185">Reference proteome</keyword>
<dbReference type="GO" id="GO:0016740">
    <property type="term" value="F:transferase activity"/>
    <property type="evidence" value="ECO:0007669"/>
    <property type="project" value="UniProtKB-KW"/>
</dbReference>
<evidence type="ECO:0000313" key="1">
    <source>
        <dbReference type="EMBL" id="RDU35970.1"/>
    </source>
</evidence>
<sequence length="115" mass="12673">MVLVSGYVLALILSILLSRRYVPVLGVPCRAIIEGQTDGNDILVDIRDYSTSSKNPVKVSLHIPAAYLDRYASEIPGDRVLIIASDRLEKNWGIRELRKKGINVVAYTLDGCGCQ</sequence>
<keyword evidence="1" id="KW-0808">Transferase</keyword>
<name>A0A3D8GNB6_9BACI</name>
<accession>A0A3D8GNB6</accession>
<proteinExistence type="predicted"/>
<dbReference type="Proteomes" id="UP000257144">
    <property type="component" value="Unassembled WGS sequence"/>
</dbReference>
<comment type="caution">
    <text evidence="1">The sequence shown here is derived from an EMBL/GenBank/DDBJ whole genome shotgun (WGS) entry which is preliminary data.</text>
</comment>
<gene>
    <name evidence="1" type="ORF">DRW41_15360</name>
</gene>
<dbReference type="EMBL" id="QNQT01000007">
    <property type="protein sequence ID" value="RDU35970.1"/>
    <property type="molecule type" value="Genomic_DNA"/>
</dbReference>
<reference evidence="1 2" key="1">
    <citation type="submission" date="2018-07" db="EMBL/GenBank/DDBJ databases">
        <title>Bacillus sp. YLB-04 draft genome sequence.</title>
        <authorList>
            <person name="Yu L."/>
            <person name="Tang X."/>
        </authorList>
    </citation>
    <scope>NUCLEOTIDE SEQUENCE [LARGE SCALE GENOMIC DNA]</scope>
    <source>
        <strain evidence="1 2">YLB-04</strain>
    </source>
</reference>